<reference evidence="1" key="1">
    <citation type="submission" date="2023-05" db="EMBL/GenBank/DDBJ databases">
        <authorList>
            <person name="Stuckert A."/>
        </authorList>
    </citation>
    <scope>NUCLEOTIDE SEQUENCE</scope>
</reference>
<accession>A0ABN9BP30</accession>
<comment type="caution">
    <text evidence="1">The sequence shown here is derived from an EMBL/GenBank/DDBJ whole genome shotgun (WGS) entry which is preliminary data.</text>
</comment>
<dbReference type="Proteomes" id="UP001162483">
    <property type="component" value="Unassembled WGS sequence"/>
</dbReference>
<evidence type="ECO:0000313" key="1">
    <source>
        <dbReference type="EMBL" id="CAI9549240.1"/>
    </source>
</evidence>
<protein>
    <submittedName>
        <fullName evidence="1">Uncharacterized protein</fullName>
    </submittedName>
</protein>
<dbReference type="InterPro" id="IPR043188">
    <property type="entry name" value="DCDC1"/>
</dbReference>
<gene>
    <name evidence="1" type="ORF">SPARVUS_LOCUS3311361</name>
</gene>
<name>A0ABN9BP30_9NEOB</name>
<keyword evidence="2" id="KW-1185">Reference proteome</keyword>
<dbReference type="PANTHER" id="PTHR46302:SF3">
    <property type="entry name" value="DOUBLECORTIN DOMAIN-CONTAINING PROTEIN 1"/>
    <property type="match status" value="1"/>
</dbReference>
<dbReference type="InterPro" id="IPR036572">
    <property type="entry name" value="Doublecortin_dom_sf"/>
</dbReference>
<feature type="non-terminal residue" evidence="1">
    <location>
        <position position="129"/>
    </location>
</feature>
<dbReference type="EMBL" id="CATNWA010005050">
    <property type="protein sequence ID" value="CAI9549240.1"/>
    <property type="molecule type" value="Genomic_DNA"/>
</dbReference>
<dbReference type="PANTHER" id="PTHR46302">
    <property type="entry name" value="DOUBLECORTIN DOMAIN-CONTAINING PROTEIN 1"/>
    <property type="match status" value="1"/>
</dbReference>
<organism evidence="1 2">
    <name type="scientific">Staurois parvus</name>
    <dbReference type="NCBI Taxonomy" id="386267"/>
    <lineage>
        <taxon>Eukaryota</taxon>
        <taxon>Metazoa</taxon>
        <taxon>Chordata</taxon>
        <taxon>Craniata</taxon>
        <taxon>Vertebrata</taxon>
        <taxon>Euteleostomi</taxon>
        <taxon>Amphibia</taxon>
        <taxon>Batrachia</taxon>
        <taxon>Anura</taxon>
        <taxon>Neobatrachia</taxon>
        <taxon>Ranoidea</taxon>
        <taxon>Ranidae</taxon>
        <taxon>Staurois</taxon>
    </lineage>
</organism>
<sequence length="129" mass="14472">MKHKMRHLQARRVTALAPPAMVPTTNPTQPVSVEGGWSEVTDEELRLKEELENVEMRLSDSQASRVKVHPAVANSEKSLYTFPTMKRVLAYRNGGNSEQAVYVWGKSLEELLDDCTLKLSMQHLPAAVL</sequence>
<dbReference type="SUPFAM" id="SSF89837">
    <property type="entry name" value="Doublecortin (DC)"/>
    <property type="match status" value="1"/>
</dbReference>
<evidence type="ECO:0000313" key="2">
    <source>
        <dbReference type="Proteomes" id="UP001162483"/>
    </source>
</evidence>
<proteinExistence type="predicted"/>